<dbReference type="RefSeq" id="WP_204300458.1">
    <property type="nucleotide sequence ID" value="NZ_BAAAGQ010000037.1"/>
</dbReference>
<evidence type="ECO:0008006" key="4">
    <source>
        <dbReference type="Google" id="ProtNLM"/>
    </source>
</evidence>
<feature type="chain" id="PRO_5046338430" description="Repeat domain-containing protein" evidence="2">
    <location>
        <begin position="36"/>
        <end position="308"/>
    </location>
</feature>
<dbReference type="SUPFAM" id="SSF69318">
    <property type="entry name" value="Integrin alpha N-terminal domain"/>
    <property type="match status" value="1"/>
</dbReference>
<evidence type="ECO:0000256" key="1">
    <source>
        <dbReference type="ARBA" id="ARBA00022729"/>
    </source>
</evidence>
<evidence type="ECO:0000256" key="2">
    <source>
        <dbReference type="SAM" id="SignalP"/>
    </source>
</evidence>
<dbReference type="InterPro" id="IPR028994">
    <property type="entry name" value="Integrin_alpha_N"/>
</dbReference>
<dbReference type="InterPro" id="IPR013517">
    <property type="entry name" value="FG-GAP"/>
</dbReference>
<name>A0ABQ3WW98_9ACTN</name>
<evidence type="ECO:0000313" key="3">
    <source>
        <dbReference type="EMBL" id="GID50418.1"/>
    </source>
</evidence>
<dbReference type="EMBL" id="BOMF01000149">
    <property type="protein sequence ID" value="GID50418.1"/>
    <property type="molecule type" value="Genomic_DNA"/>
</dbReference>
<gene>
    <name evidence="3" type="ORF">Aca07nite_76930</name>
</gene>
<accession>A0ABQ3WW98</accession>
<dbReference type="PANTHER" id="PTHR46580">
    <property type="entry name" value="SENSOR KINASE-RELATED"/>
    <property type="match status" value="1"/>
</dbReference>
<proteinExistence type="predicted"/>
<dbReference type="Gene3D" id="2.130.10.130">
    <property type="entry name" value="Integrin alpha, N-terminal"/>
    <property type="match status" value="1"/>
</dbReference>
<reference evidence="3" key="1">
    <citation type="submission" date="2021-01" db="EMBL/GenBank/DDBJ databases">
        <title>Whole genome shotgun sequence of Actinoplanes capillaceus NBRC 16408.</title>
        <authorList>
            <person name="Komaki H."/>
            <person name="Tamura T."/>
        </authorList>
    </citation>
    <scope>NUCLEOTIDE SEQUENCE [LARGE SCALE GENOMIC DNA]</scope>
    <source>
        <strain evidence="3">NBRC 16408</strain>
    </source>
</reference>
<keyword evidence="1 2" id="KW-0732">Signal</keyword>
<organism evidence="3">
    <name type="scientific">Actinoplanes campanulatus</name>
    <dbReference type="NCBI Taxonomy" id="113559"/>
    <lineage>
        <taxon>Bacteria</taxon>
        <taxon>Bacillati</taxon>
        <taxon>Actinomycetota</taxon>
        <taxon>Actinomycetes</taxon>
        <taxon>Micromonosporales</taxon>
        <taxon>Micromonosporaceae</taxon>
        <taxon>Actinoplanes</taxon>
    </lineage>
</organism>
<protein>
    <recommendedName>
        <fullName evidence="4">Repeat domain-containing protein</fullName>
    </recommendedName>
</protein>
<dbReference type="Pfam" id="PF13517">
    <property type="entry name" value="FG-GAP_3"/>
    <property type="match status" value="2"/>
</dbReference>
<feature type="signal peptide" evidence="2">
    <location>
        <begin position="1"/>
        <end position="35"/>
    </location>
</feature>
<sequence length="308" mass="31952">MSVLRRHFHRATTRIAAILLVVAGLSVATAAPAQAALSDKRNDYNRDGISDMVAINISDYCLYRWYGNGAGGFGGAAKVGCGWQDHWTSLSAVGDLNGDGNGDLAAIGVGTSGYCLFRWLGNGSGGFGLKTQLGCGWEPYTYQINGFDYGAIYGAGDLNNDGAGDLLAVDRNNNCLWRWYGNGAGGFGGGTQVGCGWNGFQQSVTGAGDLNRDGNADIVAISGNHLWRWYGTGTGGFGGAAQVGPGWVDYLSTRNIAGMGDLNRDGIGDIVAINLDDGSLHGWYGAGNGGFTGGGIIGTGWGPYYLAQ</sequence>
<comment type="caution">
    <text evidence="3">The sequence shown here is derived from an EMBL/GenBank/DDBJ whole genome shotgun (WGS) entry which is preliminary data.</text>
</comment>